<evidence type="ECO:0000256" key="9">
    <source>
        <dbReference type="ARBA" id="ARBA00022998"/>
    </source>
</evidence>
<comment type="subcellular location">
    <subcellularLocation>
        <location evidence="2">Cytoplasm</location>
    </subcellularLocation>
</comment>
<evidence type="ECO:0000256" key="7">
    <source>
        <dbReference type="ARBA" id="ARBA00022741"/>
    </source>
</evidence>
<evidence type="ECO:0000256" key="1">
    <source>
        <dbReference type="ARBA" id="ARBA00001593"/>
    </source>
</evidence>
<feature type="domain" description="Adenylate cyclase class-I N-terminal" evidence="13">
    <location>
        <begin position="5"/>
        <end position="204"/>
    </location>
</feature>
<dbReference type="EC" id="4.6.1.1" evidence="4"/>
<dbReference type="GO" id="GO:0005737">
    <property type="term" value="C:cytoplasm"/>
    <property type="evidence" value="ECO:0007669"/>
    <property type="project" value="UniProtKB-SubCell"/>
</dbReference>
<keyword evidence="6" id="KW-0963">Cytoplasm</keyword>
<keyword evidence="10" id="KW-0456">Lyase</keyword>
<evidence type="ECO:0000256" key="10">
    <source>
        <dbReference type="ARBA" id="ARBA00023239"/>
    </source>
</evidence>
<keyword evidence="7" id="KW-0547">Nucleotide-binding</keyword>
<reference evidence="15" key="1">
    <citation type="submission" date="2017-04" db="EMBL/GenBank/DDBJ databases">
        <authorList>
            <person name="Varghese N."/>
            <person name="Submissions S."/>
        </authorList>
    </citation>
    <scope>NUCLEOTIDE SEQUENCE [LARGE SCALE GENOMIC DNA]</scope>
    <source>
        <strain evidence="15">DSM 23072</strain>
    </source>
</reference>
<dbReference type="Pfam" id="PF01295">
    <property type="entry name" value="Adenylate_cycl"/>
    <property type="match status" value="1"/>
</dbReference>
<dbReference type="InterPro" id="IPR024685">
    <property type="entry name" value="Adenylate_cyclase_1_N"/>
</dbReference>
<dbReference type="InterPro" id="IPR000274">
    <property type="entry name" value="Adenylate_cyclase_1"/>
</dbReference>
<evidence type="ECO:0000313" key="15">
    <source>
        <dbReference type="Proteomes" id="UP000192408"/>
    </source>
</evidence>
<evidence type="ECO:0000256" key="4">
    <source>
        <dbReference type="ARBA" id="ARBA00012201"/>
    </source>
</evidence>
<name>A0A1W1UGJ6_9PAST</name>
<organism evidence="14 15">
    <name type="scientific">Pasteurella testudinis DSM 23072</name>
    <dbReference type="NCBI Taxonomy" id="1122938"/>
    <lineage>
        <taxon>Bacteria</taxon>
        <taxon>Pseudomonadati</taxon>
        <taxon>Pseudomonadota</taxon>
        <taxon>Gammaproteobacteria</taxon>
        <taxon>Pasteurellales</taxon>
        <taxon>Pasteurellaceae</taxon>
        <taxon>Pasteurella</taxon>
    </lineage>
</organism>
<dbReference type="AlphaFoldDB" id="A0A1W1UGJ6"/>
<dbReference type="GO" id="GO:0004016">
    <property type="term" value="F:adenylate cyclase activity"/>
    <property type="evidence" value="ECO:0007669"/>
    <property type="project" value="UniProtKB-EC"/>
</dbReference>
<comment type="catalytic activity">
    <reaction evidence="1">
        <text>ATP = 3',5'-cyclic AMP + diphosphate</text>
        <dbReference type="Rhea" id="RHEA:15389"/>
        <dbReference type="ChEBI" id="CHEBI:30616"/>
        <dbReference type="ChEBI" id="CHEBI:33019"/>
        <dbReference type="ChEBI" id="CHEBI:58165"/>
        <dbReference type="EC" id="4.6.1.1"/>
    </reaction>
</comment>
<proteinExistence type="inferred from homology"/>
<dbReference type="PANTHER" id="PTHR38760">
    <property type="entry name" value="ADENYLATE CYCLASE"/>
    <property type="match status" value="1"/>
</dbReference>
<evidence type="ECO:0000256" key="3">
    <source>
        <dbReference type="ARBA" id="ARBA00007901"/>
    </source>
</evidence>
<evidence type="ECO:0000259" key="13">
    <source>
        <dbReference type="Pfam" id="PF12633"/>
    </source>
</evidence>
<accession>A0A1W1UGJ6</accession>
<evidence type="ECO:0000256" key="6">
    <source>
        <dbReference type="ARBA" id="ARBA00022490"/>
    </source>
</evidence>
<dbReference type="PROSITE" id="PS01093">
    <property type="entry name" value="ADENYLATE_CYCLASE_1_2"/>
    <property type="match status" value="1"/>
</dbReference>
<protein>
    <recommendedName>
        <fullName evidence="5">Adenylate cyclase</fullName>
        <ecNumber evidence="4">4.6.1.1</ecNumber>
    </recommendedName>
    <alternativeName>
        <fullName evidence="11">ATP pyrophosphate-lyase</fullName>
    </alternativeName>
    <alternativeName>
        <fullName evidence="12">Adenylyl cyclase</fullName>
    </alternativeName>
</protein>
<dbReference type="PIRSF" id="PIRSF001444">
    <property type="entry name" value="Adenylate_cycl"/>
    <property type="match status" value="1"/>
</dbReference>
<dbReference type="Pfam" id="PF12633">
    <property type="entry name" value="Adenyl_cycl_N"/>
    <property type="match status" value="1"/>
</dbReference>
<sequence>MSSYLKSAKQLVAALDKARYQKSLANTSDEFQHVFQLLTLLLNFNNPSLPGFVSEAPAGIVDFKPSRYQLKYLKQLFIEQHWQTVLQPDSHSAEQPPIRGVYAMGSTGSITQNSQSDLDIWVCHQPHLSSSQRNKLLQKTLLIHKWALGLKIEVNFYLLDENHFRNITYSETLSTEHCGSSQYMLLLDEFYRSVIRLAGKPLLWLHLPVNNEEHYDKVVEKWVREGKIRRQEWVDFGGLGKLSADEYFGATLWHLFKAIDSPHKSAIKVLLLEALMAEYPQPQLISKQFKQQLLAGTEANHHFDPYLAMLQQVSAYLQRINDFHRLDLLRRCFYIKANRDFAGAADSDNWRYQQLQQLIADWHWSKQDISQLNSHADWKIKQVKTFYHSLVGILMQGYRNLITFARKQKISADLMPEDISILTRKLYTAFEVLPEKVTLFNREIAENITEKELMFVEVRNSSAVQDGWHLINCCLQQVSTSSERYVEYAPNLSQLVAWAYFNGLLGAKTHLYVRSQTIGLSKIQQFVTDLRLSFTQQVAPPSNDDLSHPCELRNLFVAINLSHDPTELIVGNQRREVLSNDLFNFGPKQQSLVGSIDLIYRNRWNEIRTLHFAGEHAILNCLKVLAHKVHRGANPLESVQVFCYSKRYRAEMLAATEKLIKKCINTQVGTILNKRSINRLQVAGKIWNFSYETRGLKIEEGGIVRCEKCLNEHVTALSEADTEIKHHKYHFPLEIGEFASEGFLQFFFEDNSDGSFNVYILDEYNNPEVYYRCHDEKQNKIREINKIYTMSRFDGKERFEGYSFNYPQFYQLITTDVGTNKVVPFHSQQHLQYYDQGKVNPIKKAV</sequence>
<evidence type="ECO:0000313" key="14">
    <source>
        <dbReference type="EMBL" id="SMB80163.1"/>
    </source>
</evidence>
<dbReference type="EMBL" id="FWWV01000002">
    <property type="protein sequence ID" value="SMB80163.1"/>
    <property type="molecule type" value="Genomic_DNA"/>
</dbReference>
<evidence type="ECO:0000256" key="11">
    <source>
        <dbReference type="ARBA" id="ARBA00032597"/>
    </source>
</evidence>
<evidence type="ECO:0000256" key="2">
    <source>
        <dbReference type="ARBA" id="ARBA00004496"/>
    </source>
</evidence>
<dbReference type="InterPro" id="IPR024686">
    <property type="entry name" value="Adenylate_cyclase_1_CS"/>
</dbReference>
<dbReference type="GO" id="GO:0005524">
    <property type="term" value="F:ATP binding"/>
    <property type="evidence" value="ECO:0007669"/>
    <property type="project" value="UniProtKB-KW"/>
</dbReference>
<dbReference type="GO" id="GO:0006171">
    <property type="term" value="P:cAMP biosynthetic process"/>
    <property type="evidence" value="ECO:0007669"/>
    <property type="project" value="UniProtKB-KW"/>
</dbReference>
<evidence type="ECO:0000256" key="8">
    <source>
        <dbReference type="ARBA" id="ARBA00022840"/>
    </source>
</evidence>
<keyword evidence="8" id="KW-0067">ATP-binding</keyword>
<gene>
    <name evidence="14" type="ORF">SAMN05660772_00554</name>
</gene>
<dbReference type="NCBIfam" id="NF006978">
    <property type="entry name" value="PRK09450.1-2"/>
    <property type="match status" value="1"/>
</dbReference>
<comment type="similarity">
    <text evidence="3">Belongs to the adenylyl cyclase class-1 family.</text>
</comment>
<evidence type="ECO:0000256" key="12">
    <source>
        <dbReference type="ARBA" id="ARBA00032637"/>
    </source>
</evidence>
<dbReference type="Proteomes" id="UP000192408">
    <property type="component" value="Unassembled WGS sequence"/>
</dbReference>
<dbReference type="RefSeq" id="WP_084255881.1">
    <property type="nucleotide sequence ID" value="NZ_FWWV01000002.1"/>
</dbReference>
<keyword evidence="15" id="KW-1185">Reference proteome</keyword>
<keyword evidence="9" id="KW-0115">cAMP biosynthesis</keyword>
<dbReference type="PANTHER" id="PTHR38760:SF1">
    <property type="entry name" value="ADENYLATE CYCLASE"/>
    <property type="match status" value="1"/>
</dbReference>
<dbReference type="STRING" id="1122938.SAMN05660772_00554"/>
<evidence type="ECO:0000256" key="5">
    <source>
        <dbReference type="ARBA" id="ARBA00021420"/>
    </source>
</evidence>